<protein>
    <submittedName>
        <fullName evidence="13">AAA ATPase central domain protein</fullName>
    </submittedName>
</protein>
<dbReference type="FunFam" id="3.40.50.300:FF:000352">
    <property type="entry name" value="ATP-dependent zinc metalloprotease FTSH 7, chloroplastic"/>
    <property type="match status" value="1"/>
</dbReference>
<evidence type="ECO:0000256" key="9">
    <source>
        <dbReference type="ARBA" id="ARBA00023049"/>
    </source>
</evidence>
<evidence type="ECO:0000259" key="12">
    <source>
        <dbReference type="SMART" id="SM00382"/>
    </source>
</evidence>
<gene>
    <name evidence="13" type="ordered locus">Sdel_1262</name>
</gene>
<evidence type="ECO:0000256" key="3">
    <source>
        <dbReference type="ARBA" id="ARBA00022670"/>
    </source>
</evidence>
<organism evidence="13 14">
    <name type="scientific">Sulfurospirillum deleyianum (strain ATCC 51133 / DSM 6946 / 5175)</name>
    <dbReference type="NCBI Taxonomy" id="525898"/>
    <lineage>
        <taxon>Bacteria</taxon>
        <taxon>Pseudomonadati</taxon>
        <taxon>Campylobacterota</taxon>
        <taxon>Epsilonproteobacteria</taxon>
        <taxon>Campylobacterales</taxon>
        <taxon>Sulfurospirillaceae</taxon>
        <taxon>Sulfurospirillum</taxon>
    </lineage>
</organism>
<dbReference type="HOGENOM" id="CLU_000688_16_2_7"/>
<feature type="transmembrane region" description="Helical" evidence="11">
    <location>
        <begin position="9"/>
        <end position="28"/>
    </location>
</feature>
<dbReference type="InterPro" id="IPR003593">
    <property type="entry name" value="AAA+_ATPase"/>
</dbReference>
<dbReference type="GO" id="GO:0005524">
    <property type="term" value="F:ATP binding"/>
    <property type="evidence" value="ECO:0007669"/>
    <property type="project" value="UniProtKB-KW"/>
</dbReference>
<keyword evidence="3" id="KW-0645">Protease</keyword>
<dbReference type="GO" id="GO:0030163">
    <property type="term" value="P:protein catabolic process"/>
    <property type="evidence" value="ECO:0007669"/>
    <property type="project" value="TreeGrafter"/>
</dbReference>
<dbReference type="GO" id="GO:0004222">
    <property type="term" value="F:metalloendopeptidase activity"/>
    <property type="evidence" value="ECO:0007669"/>
    <property type="project" value="InterPro"/>
</dbReference>
<dbReference type="eggNOG" id="COG0465">
    <property type="taxonomic scope" value="Bacteria"/>
</dbReference>
<feature type="transmembrane region" description="Helical" evidence="11">
    <location>
        <begin position="98"/>
        <end position="115"/>
    </location>
</feature>
<dbReference type="Pfam" id="PF01434">
    <property type="entry name" value="Peptidase_M41"/>
    <property type="match status" value="1"/>
</dbReference>
<dbReference type="GO" id="GO:0004176">
    <property type="term" value="F:ATP-dependent peptidase activity"/>
    <property type="evidence" value="ECO:0007669"/>
    <property type="project" value="InterPro"/>
</dbReference>
<reference evidence="14" key="1">
    <citation type="submission" date="2009-11" db="EMBL/GenBank/DDBJ databases">
        <title>The complete genome of Sulfurospirillum deleyianum DSM 6946.</title>
        <authorList>
            <consortium name="US DOE Joint Genome Institute (JGI-PGF)"/>
            <person name="Lucas S."/>
            <person name="Copeland A."/>
            <person name="Lapidus A."/>
            <person name="Glavina del Rio T."/>
            <person name="Dalin E."/>
            <person name="Tice H."/>
            <person name="Bruce D."/>
            <person name="Goodwin L."/>
            <person name="Pitluck S."/>
            <person name="Kyrpides N."/>
            <person name="Mavromatis K."/>
            <person name="Ivanova N."/>
            <person name="Ovchinnikova G."/>
            <person name="Munk A.C."/>
            <person name="Lu M."/>
            <person name="Brettin T."/>
            <person name="Detter J.C."/>
            <person name="Han C."/>
            <person name="Tapia R."/>
            <person name="Larimer F."/>
            <person name="Land M."/>
            <person name="Hauser L."/>
            <person name="Markowitz V."/>
            <person name="Cheng J.F."/>
            <person name="Hugenholtz P."/>
            <person name="Woyke T."/>
            <person name="Wu D."/>
            <person name="Aumann P."/>
            <person name="Schneider S."/>
            <person name="Lang E."/>
            <person name="Spring S."/>
            <person name="Klenk H.P."/>
            <person name="Eisen J.A."/>
        </authorList>
    </citation>
    <scope>NUCLEOTIDE SEQUENCE [LARGE SCALE GENOMIC DNA]</scope>
    <source>
        <strain evidence="14">ATCC 51133 / DSM 6946 / 5175</strain>
    </source>
</reference>
<reference evidence="13 14" key="2">
    <citation type="journal article" date="2010" name="Stand. Genomic Sci.">
        <title>Complete genome sequence of Sulfurospirillum deleyianum type strain (5175).</title>
        <authorList>
            <person name="Sikorski J."/>
            <person name="Lapidus A."/>
            <person name="Copeland A."/>
            <person name="Glavina Del Rio T."/>
            <person name="Nolan M."/>
            <person name="Lucas S."/>
            <person name="Chen F."/>
            <person name="Tice H."/>
            <person name="Cheng J.F."/>
            <person name="Saunders E."/>
            <person name="Bruce D."/>
            <person name="Goodwin L."/>
            <person name="Pitluck S."/>
            <person name="Ovchinnikova G."/>
            <person name="Pati A."/>
            <person name="Ivanova N."/>
            <person name="Mavromatis K."/>
            <person name="Chen A."/>
            <person name="Palaniappan K."/>
            <person name="Chain P."/>
            <person name="Land M."/>
            <person name="Hauser L."/>
            <person name="Chang Y.J."/>
            <person name="Jeffries C.D."/>
            <person name="Brettin T."/>
            <person name="Detter J.C."/>
            <person name="Han C."/>
            <person name="Rohde M."/>
            <person name="Lang E."/>
            <person name="Spring S."/>
            <person name="Goker M."/>
            <person name="Bristow J."/>
            <person name="Eisen J.A."/>
            <person name="Markowitz V."/>
            <person name="Hugenholtz P."/>
            <person name="Kyrpides N.C."/>
            <person name="Klenk H.P."/>
        </authorList>
    </citation>
    <scope>NUCLEOTIDE SEQUENCE [LARGE SCALE GENOMIC DNA]</scope>
    <source>
        <strain evidence="14">ATCC 51133 / DSM 6946 / 5175</strain>
    </source>
</reference>
<comment type="similarity">
    <text evidence="2">In the C-terminal section; belongs to the peptidase M41 family.</text>
</comment>
<dbReference type="PANTHER" id="PTHR23076:SF97">
    <property type="entry name" value="ATP-DEPENDENT ZINC METALLOPROTEASE YME1L1"/>
    <property type="match status" value="1"/>
</dbReference>
<dbReference type="PROSITE" id="PS00674">
    <property type="entry name" value="AAA"/>
    <property type="match status" value="1"/>
</dbReference>
<evidence type="ECO:0000256" key="6">
    <source>
        <dbReference type="ARBA" id="ARBA00022801"/>
    </source>
</evidence>
<evidence type="ECO:0000256" key="5">
    <source>
        <dbReference type="ARBA" id="ARBA00022741"/>
    </source>
</evidence>
<keyword evidence="11" id="KW-0472">Membrane</keyword>
<accession>D1B2G3</accession>
<dbReference type="SUPFAM" id="SSF52540">
    <property type="entry name" value="P-loop containing nucleoside triphosphate hydrolases"/>
    <property type="match status" value="1"/>
</dbReference>
<evidence type="ECO:0000256" key="7">
    <source>
        <dbReference type="ARBA" id="ARBA00022833"/>
    </source>
</evidence>
<dbReference type="PANTHER" id="PTHR23076">
    <property type="entry name" value="METALLOPROTEASE M41 FTSH"/>
    <property type="match status" value="1"/>
</dbReference>
<dbReference type="EMBL" id="CP001816">
    <property type="protein sequence ID" value="ACZ12283.1"/>
    <property type="molecule type" value="Genomic_DNA"/>
</dbReference>
<dbReference type="InterPro" id="IPR003959">
    <property type="entry name" value="ATPase_AAA_core"/>
</dbReference>
<keyword evidence="8 10" id="KW-0067">ATP-binding</keyword>
<dbReference type="InterPro" id="IPR041569">
    <property type="entry name" value="AAA_lid_3"/>
</dbReference>
<dbReference type="OrthoDB" id="9809379at2"/>
<dbReference type="InterPro" id="IPR003960">
    <property type="entry name" value="ATPase_AAA_CS"/>
</dbReference>
<comment type="similarity">
    <text evidence="10">Belongs to the AAA ATPase family.</text>
</comment>
<dbReference type="RefSeq" id="WP_012857034.1">
    <property type="nucleotide sequence ID" value="NC_013512.1"/>
</dbReference>
<evidence type="ECO:0000256" key="2">
    <source>
        <dbReference type="ARBA" id="ARBA00010044"/>
    </source>
</evidence>
<evidence type="ECO:0000256" key="8">
    <source>
        <dbReference type="ARBA" id="ARBA00022840"/>
    </source>
</evidence>
<dbReference type="AlphaFoldDB" id="D1B2G3"/>
<keyword evidence="5 10" id="KW-0547">Nucleotide-binding</keyword>
<name>D1B2G3_SULD5</name>
<dbReference type="Gene3D" id="3.40.50.300">
    <property type="entry name" value="P-loop containing nucleotide triphosphate hydrolases"/>
    <property type="match status" value="1"/>
</dbReference>
<dbReference type="InterPro" id="IPR037219">
    <property type="entry name" value="Peptidase_M41-like"/>
</dbReference>
<keyword evidence="14" id="KW-1185">Reference proteome</keyword>
<evidence type="ECO:0000256" key="4">
    <source>
        <dbReference type="ARBA" id="ARBA00022723"/>
    </source>
</evidence>
<keyword evidence="7" id="KW-0862">Zinc</keyword>
<keyword evidence="11" id="KW-0812">Transmembrane</keyword>
<dbReference type="GO" id="GO:0005737">
    <property type="term" value="C:cytoplasm"/>
    <property type="evidence" value="ECO:0007669"/>
    <property type="project" value="UniProtKB-ARBA"/>
</dbReference>
<evidence type="ECO:0000313" key="13">
    <source>
        <dbReference type="EMBL" id="ACZ12283.1"/>
    </source>
</evidence>
<dbReference type="GO" id="GO:0005886">
    <property type="term" value="C:plasma membrane"/>
    <property type="evidence" value="ECO:0007669"/>
    <property type="project" value="TreeGrafter"/>
</dbReference>
<dbReference type="GO" id="GO:0016887">
    <property type="term" value="F:ATP hydrolysis activity"/>
    <property type="evidence" value="ECO:0007669"/>
    <property type="project" value="InterPro"/>
</dbReference>
<sequence>MPIFKSQKLMLSLMALSVFIILLLFGYVRNGSTIIDLPTYHALLESGAIKKAIVEENEVVLYSTHEQYVIIKDGIDVAELLKKVPIEVHKRNPIMEDLMLVGVMGSLLFILLLFARKKRAEELQKEQEANQKALASYDPFMSSIIRPVRAQVSFKDVAGIQDVKEELEEVVDFLKNPAVYKRYGIRLPKGVLLVGPPGVGKTMIAKAVAGEASVPFFYQSGATFVQIYVGMGAKRVKELFSQAKAHAPSIIFIDEIDAVGRARGGTRNDEREATLNQLLTEMDGFEDSSGVIVIAATNKIDIIDEALLRSGRFDRRIFISLPDKNDRLEILKTYLKNKPSDVDVEALATMSVGFSGAALATFVNEAAINALRRHAEIIELQDFIAVRQKVLMGKKKVLSFSDDEKKIQAYYQAAKALCAYWFEIEFDKISIVNDRIKDMDREIESKTQMQSKIKVYLAGMVAMKLKYNEKFTNATEDINRATQIAKEMVEQYAMGEKLLPYESDILLILENAHTELEHFLEGMNAPLEKIAQELYEQESISRTRLKAIIDAIL</sequence>
<dbReference type="SMART" id="SM00382">
    <property type="entry name" value="AAA"/>
    <property type="match status" value="1"/>
</dbReference>
<dbReference type="InterPro" id="IPR027417">
    <property type="entry name" value="P-loop_NTPase"/>
</dbReference>
<evidence type="ECO:0000256" key="11">
    <source>
        <dbReference type="SAM" id="Phobius"/>
    </source>
</evidence>
<evidence type="ECO:0000256" key="10">
    <source>
        <dbReference type="RuleBase" id="RU003651"/>
    </source>
</evidence>
<dbReference type="GO" id="GO:0006508">
    <property type="term" value="P:proteolysis"/>
    <property type="evidence" value="ECO:0007669"/>
    <property type="project" value="UniProtKB-KW"/>
</dbReference>
<dbReference type="KEGG" id="sdl:Sdel_1262"/>
<proteinExistence type="inferred from homology"/>
<comment type="cofactor">
    <cofactor evidence="1">
        <name>Zn(2+)</name>
        <dbReference type="ChEBI" id="CHEBI:29105"/>
    </cofactor>
</comment>
<dbReference type="GO" id="GO:0046872">
    <property type="term" value="F:metal ion binding"/>
    <property type="evidence" value="ECO:0007669"/>
    <property type="project" value="UniProtKB-KW"/>
</dbReference>
<feature type="domain" description="AAA+ ATPase" evidence="12">
    <location>
        <begin position="187"/>
        <end position="323"/>
    </location>
</feature>
<dbReference type="Proteomes" id="UP000002222">
    <property type="component" value="Chromosome"/>
</dbReference>
<keyword evidence="4" id="KW-0479">Metal-binding</keyword>
<dbReference type="InterPro" id="IPR000642">
    <property type="entry name" value="Peptidase_M41"/>
</dbReference>
<dbReference type="STRING" id="525898.Sdel_1262"/>
<dbReference type="SUPFAM" id="SSF140990">
    <property type="entry name" value="FtsH protease domain-like"/>
    <property type="match status" value="1"/>
</dbReference>
<evidence type="ECO:0000313" key="14">
    <source>
        <dbReference type="Proteomes" id="UP000002222"/>
    </source>
</evidence>
<dbReference type="Gene3D" id="1.10.8.60">
    <property type="match status" value="1"/>
</dbReference>
<keyword evidence="9" id="KW-0482">Metalloprotease</keyword>
<keyword evidence="11" id="KW-1133">Transmembrane helix</keyword>
<dbReference type="CDD" id="cd19501">
    <property type="entry name" value="RecA-like_FtsH"/>
    <property type="match status" value="1"/>
</dbReference>
<evidence type="ECO:0000256" key="1">
    <source>
        <dbReference type="ARBA" id="ARBA00001947"/>
    </source>
</evidence>
<dbReference type="Pfam" id="PF00004">
    <property type="entry name" value="AAA"/>
    <property type="match status" value="1"/>
</dbReference>
<keyword evidence="6" id="KW-0378">Hydrolase</keyword>
<dbReference type="Gene3D" id="1.20.58.760">
    <property type="entry name" value="Peptidase M41"/>
    <property type="match status" value="1"/>
</dbReference>
<dbReference type="Pfam" id="PF17862">
    <property type="entry name" value="AAA_lid_3"/>
    <property type="match status" value="1"/>
</dbReference>